<evidence type="ECO:0000259" key="3">
    <source>
        <dbReference type="PROSITE" id="PS51272"/>
    </source>
</evidence>
<keyword evidence="1" id="KW-0677">Repeat</keyword>
<dbReference type="RefSeq" id="WP_186918786.1">
    <property type="nucleotide sequence ID" value="NZ_JACOPQ010000004.1"/>
</dbReference>
<reference evidence="4" key="1">
    <citation type="submission" date="2020-08" db="EMBL/GenBank/DDBJ databases">
        <title>Genome public.</title>
        <authorList>
            <person name="Liu C."/>
            <person name="Sun Q."/>
        </authorList>
    </citation>
    <scope>NUCLEOTIDE SEQUENCE</scope>
    <source>
        <strain evidence="4">NSJ-52</strain>
    </source>
</reference>
<keyword evidence="5" id="KW-1185">Reference proteome</keyword>
<keyword evidence="2" id="KW-0732">Signal</keyword>
<sequence length="317" mass="33827">MRRKLAAICLAAALTLSALPASAAGTERFPSVNEYPGYADVSAGIWYGDNAKICYETGLIMGTDRGFEPGRVMQISEAAAIAARMHHILSGGDGAIPNLPGAANWYDGQLAYLRSLASGDSVVLSLLAQPEQEITRLGFLRLLAAALPEEALSPINTISALPDSADSHVLRFYNAGILTGVSQYGFFRGSGTLSRAEAAAMVSRVAREDLRQAFSPTFDAAVWASGMTPDTVLFQGGGKTVTAKAYLNEVVALAGGLKTDYNWNDLREDGRTQMAYVKETALSNLGVSAGMGTLHYQSFDLQVFYSRYLDLTETVMA</sequence>
<organism evidence="4 5">
    <name type="scientific">Lawsonibacter faecis</name>
    <dbReference type="NCBI Taxonomy" id="2763052"/>
    <lineage>
        <taxon>Bacteria</taxon>
        <taxon>Bacillati</taxon>
        <taxon>Bacillota</taxon>
        <taxon>Clostridia</taxon>
        <taxon>Eubacteriales</taxon>
        <taxon>Oscillospiraceae</taxon>
        <taxon>Lawsonibacter</taxon>
    </lineage>
</organism>
<proteinExistence type="predicted"/>
<feature type="domain" description="SLH" evidence="3">
    <location>
        <begin position="152"/>
        <end position="216"/>
    </location>
</feature>
<evidence type="ECO:0000256" key="2">
    <source>
        <dbReference type="SAM" id="SignalP"/>
    </source>
</evidence>
<dbReference type="AlphaFoldDB" id="A0A8J6JKQ8"/>
<accession>A0A8J6JKQ8</accession>
<evidence type="ECO:0000313" key="5">
    <source>
        <dbReference type="Proteomes" id="UP000607645"/>
    </source>
</evidence>
<dbReference type="PROSITE" id="PS51272">
    <property type="entry name" value="SLH"/>
    <property type="match status" value="1"/>
</dbReference>
<dbReference type="EMBL" id="JACOPQ010000004">
    <property type="protein sequence ID" value="MBC5736574.1"/>
    <property type="molecule type" value="Genomic_DNA"/>
</dbReference>
<dbReference type="InterPro" id="IPR001119">
    <property type="entry name" value="SLH_dom"/>
</dbReference>
<dbReference type="Proteomes" id="UP000607645">
    <property type="component" value="Unassembled WGS sequence"/>
</dbReference>
<comment type="caution">
    <text evidence="4">The sequence shown here is derived from an EMBL/GenBank/DDBJ whole genome shotgun (WGS) entry which is preliminary data.</text>
</comment>
<feature type="chain" id="PRO_5035155279" evidence="2">
    <location>
        <begin position="24"/>
        <end position="317"/>
    </location>
</feature>
<name>A0A8J6JKQ8_9FIRM</name>
<gene>
    <name evidence="4" type="ORF">H8S62_06075</name>
</gene>
<protein>
    <submittedName>
        <fullName evidence="4">S-layer homology domain-containing protein</fullName>
    </submittedName>
</protein>
<feature type="signal peptide" evidence="2">
    <location>
        <begin position="1"/>
        <end position="23"/>
    </location>
</feature>
<evidence type="ECO:0000313" key="4">
    <source>
        <dbReference type="EMBL" id="MBC5736574.1"/>
    </source>
</evidence>
<evidence type="ECO:0000256" key="1">
    <source>
        <dbReference type="ARBA" id="ARBA00022737"/>
    </source>
</evidence>